<evidence type="ECO:0008006" key="4">
    <source>
        <dbReference type="Google" id="ProtNLM"/>
    </source>
</evidence>
<protein>
    <recommendedName>
        <fullName evidence="4">Lipoprotein</fullName>
    </recommendedName>
</protein>
<feature type="signal peptide" evidence="1">
    <location>
        <begin position="1"/>
        <end position="20"/>
    </location>
</feature>
<gene>
    <name evidence="2" type="ORF">G0Q06_10665</name>
</gene>
<accession>A0A6B2M481</accession>
<organism evidence="2 3">
    <name type="scientific">Oceanipulchritudo coccoides</name>
    <dbReference type="NCBI Taxonomy" id="2706888"/>
    <lineage>
        <taxon>Bacteria</taxon>
        <taxon>Pseudomonadati</taxon>
        <taxon>Verrucomicrobiota</taxon>
        <taxon>Opitutia</taxon>
        <taxon>Puniceicoccales</taxon>
        <taxon>Oceanipulchritudinaceae</taxon>
        <taxon>Oceanipulchritudo</taxon>
    </lineage>
</organism>
<sequence>MKHTKTSVLGLIALFALLLAGCGGESNNKVTAEVTAEPVDQPTRFLLAEMPNNTTSLVSALESASAGDPVVVTGRIGGTLTPLSEDFAGFVLTDESVYFCDEGGEEGHCPTPWDACCEDPDKLAASRAFVQFVDDNGDPLPVNLRESAGLSENATVVVKGVLSIDSVPGNVVVIAEGMSLVE</sequence>
<dbReference type="Proteomes" id="UP000478417">
    <property type="component" value="Unassembled WGS sequence"/>
</dbReference>
<reference evidence="2 3" key="1">
    <citation type="submission" date="2020-02" db="EMBL/GenBank/DDBJ databases">
        <title>Albibacoteraceae fam. nov., the first described family within the subdivision 4 Verrucomicrobia.</title>
        <authorList>
            <person name="Xi F."/>
        </authorList>
    </citation>
    <scope>NUCLEOTIDE SEQUENCE [LARGE SCALE GENOMIC DNA]</scope>
    <source>
        <strain evidence="2 3">CK1056</strain>
    </source>
</reference>
<dbReference type="PROSITE" id="PS51257">
    <property type="entry name" value="PROKAR_LIPOPROTEIN"/>
    <property type="match status" value="1"/>
</dbReference>
<dbReference type="RefSeq" id="WP_163965705.1">
    <property type="nucleotide sequence ID" value="NZ_JAAGNX010000003.1"/>
</dbReference>
<feature type="chain" id="PRO_5025472566" description="Lipoprotein" evidence="1">
    <location>
        <begin position="21"/>
        <end position="182"/>
    </location>
</feature>
<evidence type="ECO:0000313" key="3">
    <source>
        <dbReference type="Proteomes" id="UP000478417"/>
    </source>
</evidence>
<proteinExistence type="predicted"/>
<comment type="caution">
    <text evidence="2">The sequence shown here is derived from an EMBL/GenBank/DDBJ whole genome shotgun (WGS) entry which is preliminary data.</text>
</comment>
<dbReference type="EMBL" id="JAAGNX010000003">
    <property type="protein sequence ID" value="NDV62914.1"/>
    <property type="molecule type" value="Genomic_DNA"/>
</dbReference>
<dbReference type="AlphaFoldDB" id="A0A6B2M481"/>
<evidence type="ECO:0000313" key="2">
    <source>
        <dbReference type="EMBL" id="NDV62914.1"/>
    </source>
</evidence>
<name>A0A6B2M481_9BACT</name>
<keyword evidence="3" id="KW-1185">Reference proteome</keyword>
<evidence type="ECO:0000256" key="1">
    <source>
        <dbReference type="SAM" id="SignalP"/>
    </source>
</evidence>
<keyword evidence="1" id="KW-0732">Signal</keyword>